<sequence>MQLTVDISMYPLKDDFITPITWFIERVATYPTIQRKTNALATQIVGPYDDVMKMLSNEMKASHEKFGQAVFVCKFLCGARELDFDDTFGQTQSDA</sequence>
<gene>
    <name evidence="2" type="ORF">NAF29_17175</name>
</gene>
<dbReference type="Gene3D" id="3.30.70.930">
    <property type="match status" value="1"/>
</dbReference>
<dbReference type="Pfam" id="PF07615">
    <property type="entry name" value="Ykof"/>
    <property type="match status" value="1"/>
</dbReference>
<dbReference type="RefSeq" id="WP_251262864.1">
    <property type="nucleotide sequence ID" value="NZ_JAMQGP010000010.1"/>
</dbReference>
<comment type="caution">
    <text evidence="2">The sequence shown here is derived from an EMBL/GenBank/DDBJ whole genome shotgun (WGS) entry which is preliminary data.</text>
</comment>
<proteinExistence type="predicted"/>
<dbReference type="InterPro" id="IPR029756">
    <property type="entry name" value="MTH1187/YkoF-like"/>
</dbReference>
<dbReference type="EMBL" id="JAMQGP010000010">
    <property type="protein sequence ID" value="MCM2681383.1"/>
    <property type="molecule type" value="Genomic_DNA"/>
</dbReference>
<name>A0AA42B9F8_9GAMM</name>
<reference evidence="2 3" key="1">
    <citation type="journal article" date="2013" name="Antonie Van Leeuwenhoek">
        <title>Echinimonas agarilytica gen. nov., sp. nov., a new gammaproteobacterium isolated from the sea urchin Strongylocentrotus intermedius.</title>
        <authorList>
            <person name="Nedashkovskaya O.I."/>
            <person name="Stenkova A.M."/>
            <person name="Zhukova N.V."/>
            <person name="Van Trappen S."/>
            <person name="Lee J.S."/>
            <person name="Kim S.B."/>
        </authorList>
    </citation>
    <scope>NUCLEOTIDE SEQUENCE [LARGE SCALE GENOMIC DNA]</scope>
    <source>
        <strain evidence="2 3">KMM 6351</strain>
    </source>
</reference>
<feature type="domain" description="Thiamin/hydroxymethyl pyrimidine-binding YkoF putative" evidence="1">
    <location>
        <begin position="5"/>
        <end position="60"/>
    </location>
</feature>
<dbReference type="SUPFAM" id="SSF89957">
    <property type="entry name" value="MTH1187/YkoF-like"/>
    <property type="match status" value="1"/>
</dbReference>
<dbReference type="Proteomes" id="UP001165393">
    <property type="component" value="Unassembled WGS sequence"/>
</dbReference>
<keyword evidence="3" id="KW-1185">Reference proteome</keyword>
<evidence type="ECO:0000313" key="3">
    <source>
        <dbReference type="Proteomes" id="UP001165393"/>
    </source>
</evidence>
<accession>A0AA42B9F8</accession>
<organism evidence="2 3">
    <name type="scientific">Echinimonas agarilytica</name>
    <dbReference type="NCBI Taxonomy" id="1215918"/>
    <lineage>
        <taxon>Bacteria</taxon>
        <taxon>Pseudomonadati</taxon>
        <taxon>Pseudomonadota</taxon>
        <taxon>Gammaproteobacteria</taxon>
        <taxon>Alteromonadales</taxon>
        <taxon>Echinimonadaceae</taxon>
        <taxon>Echinimonas</taxon>
    </lineage>
</organism>
<evidence type="ECO:0000259" key="1">
    <source>
        <dbReference type="Pfam" id="PF07615"/>
    </source>
</evidence>
<evidence type="ECO:0000313" key="2">
    <source>
        <dbReference type="EMBL" id="MCM2681383.1"/>
    </source>
</evidence>
<protein>
    <recommendedName>
        <fullName evidence="1">Thiamin/hydroxymethyl pyrimidine-binding YkoF putative domain-containing protein</fullName>
    </recommendedName>
</protein>
<dbReference type="AlphaFoldDB" id="A0AA42B9F8"/>
<dbReference type="InterPro" id="IPR011522">
    <property type="entry name" value="Thiamin/HMP-bd_put_YkoF"/>
</dbReference>